<evidence type="ECO:0000256" key="1">
    <source>
        <dbReference type="ARBA" id="ARBA00006594"/>
    </source>
</evidence>
<protein>
    <recommendedName>
        <fullName evidence="2">site-specific DNA-methyltransferase (adenine-specific)</fullName>
        <ecNumber evidence="2">2.1.1.72</ecNumber>
    </recommendedName>
</protein>
<dbReference type="SUPFAM" id="SSF53335">
    <property type="entry name" value="S-adenosyl-L-methionine-dependent methyltransferases"/>
    <property type="match status" value="1"/>
</dbReference>
<evidence type="ECO:0000256" key="2">
    <source>
        <dbReference type="ARBA" id="ARBA00011900"/>
    </source>
</evidence>
<dbReference type="InterPro" id="IPR023095">
    <property type="entry name" value="Ade_MeTrfase_dom_2"/>
</dbReference>
<organism evidence="8 9">
    <name type="scientific">Flavobacterium branchiophilum</name>
    <dbReference type="NCBI Taxonomy" id="55197"/>
    <lineage>
        <taxon>Bacteria</taxon>
        <taxon>Pseudomonadati</taxon>
        <taxon>Bacteroidota</taxon>
        <taxon>Flavobacteriia</taxon>
        <taxon>Flavobacteriales</taxon>
        <taxon>Flavobacteriaceae</taxon>
        <taxon>Flavobacterium</taxon>
    </lineage>
</organism>
<dbReference type="GO" id="GO:0009307">
    <property type="term" value="P:DNA restriction-modification system"/>
    <property type="evidence" value="ECO:0007669"/>
    <property type="project" value="InterPro"/>
</dbReference>
<dbReference type="GO" id="GO:0043565">
    <property type="term" value="F:sequence-specific DNA binding"/>
    <property type="evidence" value="ECO:0007669"/>
    <property type="project" value="TreeGrafter"/>
</dbReference>
<dbReference type="NCBIfam" id="TIGR00571">
    <property type="entry name" value="dam"/>
    <property type="match status" value="1"/>
</dbReference>
<keyword evidence="3 8" id="KW-0489">Methyltransferase</keyword>
<dbReference type="InterPro" id="IPR029063">
    <property type="entry name" value="SAM-dependent_MTases_sf"/>
</dbReference>
<dbReference type="PANTHER" id="PTHR30481:SF3">
    <property type="entry name" value="DNA ADENINE METHYLASE"/>
    <property type="match status" value="1"/>
</dbReference>
<comment type="caution">
    <text evidence="8">The sequence shown here is derived from an EMBL/GenBank/DDBJ whole genome shotgun (WGS) entry which is preliminary data.</text>
</comment>
<comment type="similarity">
    <text evidence="1">Belongs to the N(4)/N(6)-methyltransferase family.</text>
</comment>
<evidence type="ECO:0000256" key="6">
    <source>
        <dbReference type="ARBA" id="ARBA00047942"/>
    </source>
</evidence>
<evidence type="ECO:0000313" key="8">
    <source>
        <dbReference type="EMBL" id="TQM39595.1"/>
    </source>
</evidence>
<gene>
    <name evidence="8" type="ORF">BC670_0410</name>
</gene>
<proteinExistence type="inferred from homology"/>
<dbReference type="EC" id="2.1.1.72" evidence="2"/>
<evidence type="ECO:0000259" key="7">
    <source>
        <dbReference type="SMART" id="SM00470"/>
    </source>
</evidence>
<dbReference type="InterPro" id="IPR003115">
    <property type="entry name" value="ParB_N"/>
</dbReference>
<feature type="domain" description="ParB-like N-terminal" evidence="7">
    <location>
        <begin position="325"/>
        <end position="409"/>
    </location>
</feature>
<dbReference type="GO" id="GO:0006298">
    <property type="term" value="P:mismatch repair"/>
    <property type="evidence" value="ECO:0007669"/>
    <property type="project" value="TreeGrafter"/>
</dbReference>
<dbReference type="AlphaFoldDB" id="A0A543G0L1"/>
<dbReference type="GO" id="GO:0032259">
    <property type="term" value="P:methylation"/>
    <property type="evidence" value="ECO:0007669"/>
    <property type="project" value="UniProtKB-KW"/>
</dbReference>
<dbReference type="Gene3D" id="3.40.50.150">
    <property type="entry name" value="Vaccinia Virus protein VP39"/>
    <property type="match status" value="1"/>
</dbReference>
<keyword evidence="5" id="KW-0949">S-adenosyl-L-methionine</keyword>
<dbReference type="InterPro" id="IPR012327">
    <property type="entry name" value="MeTrfase_D12"/>
</dbReference>
<dbReference type="PANTHER" id="PTHR30481">
    <property type="entry name" value="DNA ADENINE METHYLASE"/>
    <property type="match status" value="1"/>
</dbReference>
<reference evidence="8 9" key="1">
    <citation type="submission" date="2019-06" db="EMBL/GenBank/DDBJ databases">
        <title>Genomic Encyclopedia of Archaeal and Bacterial Type Strains, Phase II (KMG-II): from individual species to whole genera.</title>
        <authorList>
            <person name="Goeker M."/>
        </authorList>
    </citation>
    <scope>NUCLEOTIDE SEQUENCE [LARGE SCALE GENOMIC DNA]</scope>
    <source>
        <strain evidence="8 9">DSM 24789</strain>
    </source>
</reference>
<evidence type="ECO:0000256" key="4">
    <source>
        <dbReference type="ARBA" id="ARBA00022679"/>
    </source>
</evidence>
<dbReference type="SMART" id="SM00470">
    <property type="entry name" value="ParB"/>
    <property type="match status" value="1"/>
</dbReference>
<comment type="catalytic activity">
    <reaction evidence="6">
        <text>a 2'-deoxyadenosine in DNA + S-adenosyl-L-methionine = an N(6)-methyl-2'-deoxyadenosine in DNA + S-adenosyl-L-homocysteine + H(+)</text>
        <dbReference type="Rhea" id="RHEA:15197"/>
        <dbReference type="Rhea" id="RHEA-COMP:12418"/>
        <dbReference type="Rhea" id="RHEA-COMP:12419"/>
        <dbReference type="ChEBI" id="CHEBI:15378"/>
        <dbReference type="ChEBI" id="CHEBI:57856"/>
        <dbReference type="ChEBI" id="CHEBI:59789"/>
        <dbReference type="ChEBI" id="CHEBI:90615"/>
        <dbReference type="ChEBI" id="CHEBI:90616"/>
        <dbReference type="EC" id="2.1.1.72"/>
    </reaction>
</comment>
<evidence type="ECO:0000313" key="9">
    <source>
        <dbReference type="Proteomes" id="UP000320773"/>
    </source>
</evidence>
<dbReference type="EMBL" id="VFPJ01000001">
    <property type="protein sequence ID" value="TQM39595.1"/>
    <property type="molecule type" value="Genomic_DNA"/>
</dbReference>
<dbReference type="InterPro" id="IPR036086">
    <property type="entry name" value="ParB/Sulfiredoxin_sf"/>
</dbReference>
<evidence type="ECO:0000256" key="3">
    <source>
        <dbReference type="ARBA" id="ARBA00022603"/>
    </source>
</evidence>
<name>A0A543G0L1_9FLAO</name>
<sequence length="417" mass="49381">MTNKVAKPFLKWAGGKTQLINEIEKVIPKKFYNEKFTYIEPFVGSGAILFWMLHHFPKLEKAVINDINEDLINTYRIIASKPKELISILEMLQNEFHQLDGNDEQKKLYYYEKRTIYNTRKEELSTQAALFIFLNRTCFNGLYRVNSKNLYNVPMGSYKKPTICDKENILAVSNALQKVEILNGDFEKTINYTNKNSLFYFDPPYKPLSETSSFNSYAKDDFNDQEQIRLRDFCTKLDDLNHHWILSNSDVKGKNENDNFFDDLYVDYNIQRVDAKRSINANPEKRGKLKELLITNQPKKEYLPVLKMNIETFTNFDKPYWVFKQKVNINEIKIDKSLMEFDNPILDSTLENIMYYFDDNFWIPITVNKDFYLLDGQHRLEAAKRMKLKYIDVVVQNTELLEMGSENRKVKFEKIVL</sequence>
<dbReference type="Pfam" id="PF02086">
    <property type="entry name" value="MethyltransfD12"/>
    <property type="match status" value="1"/>
</dbReference>
<dbReference type="Proteomes" id="UP000320773">
    <property type="component" value="Unassembled WGS sequence"/>
</dbReference>
<dbReference type="SUPFAM" id="SSF110849">
    <property type="entry name" value="ParB/Sulfiredoxin"/>
    <property type="match status" value="1"/>
</dbReference>
<accession>A0A543G0L1</accession>
<dbReference type="PRINTS" id="PR00505">
    <property type="entry name" value="D12N6MTFRASE"/>
</dbReference>
<evidence type="ECO:0000256" key="5">
    <source>
        <dbReference type="ARBA" id="ARBA00022691"/>
    </source>
</evidence>
<dbReference type="GO" id="GO:1904047">
    <property type="term" value="F:S-adenosyl-L-methionine binding"/>
    <property type="evidence" value="ECO:0007669"/>
    <property type="project" value="TreeGrafter"/>
</dbReference>
<dbReference type="GO" id="GO:0009007">
    <property type="term" value="F:site-specific DNA-methyltransferase (adenine-specific) activity"/>
    <property type="evidence" value="ECO:0007669"/>
    <property type="project" value="UniProtKB-EC"/>
</dbReference>
<dbReference type="Gene3D" id="1.10.1020.10">
    <property type="entry name" value="Adenine-specific Methyltransferase, Domain 2"/>
    <property type="match status" value="1"/>
</dbReference>
<dbReference type="Gene3D" id="3.90.1530.10">
    <property type="entry name" value="Conserved hypothetical protein from pyrococcus furiosus pfu- 392566-001, ParB domain"/>
    <property type="match status" value="1"/>
</dbReference>
<keyword evidence="4" id="KW-0808">Transferase</keyword>